<evidence type="ECO:0000313" key="1">
    <source>
        <dbReference type="EMBL" id="KAJ7628464.1"/>
    </source>
</evidence>
<protein>
    <submittedName>
        <fullName evidence="1">Uncharacterized protein</fullName>
    </submittedName>
</protein>
<accession>A0AAD7FM91</accession>
<dbReference type="Proteomes" id="UP001221142">
    <property type="component" value="Unassembled WGS sequence"/>
</dbReference>
<sequence>MARDFTPFDVFQGPPDNVDACVRGYSAMIPVPFGPAAEDSFAARVRTWFRKEVNTLVRVPKAFLEERRSEIIRDPKLRGASEFPDICDVLFAWWLKHNYSQRPRNDATPVLAHIPVDLRPMPIFKDESAPT</sequence>
<dbReference type="AlphaFoldDB" id="A0AAD7FM91"/>
<dbReference type="EMBL" id="JARKIF010000010">
    <property type="protein sequence ID" value="KAJ7628464.1"/>
    <property type="molecule type" value="Genomic_DNA"/>
</dbReference>
<comment type="caution">
    <text evidence="1">The sequence shown here is derived from an EMBL/GenBank/DDBJ whole genome shotgun (WGS) entry which is preliminary data.</text>
</comment>
<keyword evidence="2" id="KW-1185">Reference proteome</keyword>
<gene>
    <name evidence="1" type="ORF">FB45DRAFT_38482</name>
</gene>
<proteinExistence type="predicted"/>
<evidence type="ECO:0000313" key="2">
    <source>
        <dbReference type="Proteomes" id="UP001221142"/>
    </source>
</evidence>
<reference evidence="1" key="1">
    <citation type="submission" date="2023-03" db="EMBL/GenBank/DDBJ databases">
        <title>Massive genome expansion in bonnet fungi (Mycena s.s.) driven by repeated elements and novel gene families across ecological guilds.</title>
        <authorList>
            <consortium name="Lawrence Berkeley National Laboratory"/>
            <person name="Harder C.B."/>
            <person name="Miyauchi S."/>
            <person name="Viragh M."/>
            <person name="Kuo A."/>
            <person name="Thoen E."/>
            <person name="Andreopoulos B."/>
            <person name="Lu D."/>
            <person name="Skrede I."/>
            <person name="Drula E."/>
            <person name="Henrissat B."/>
            <person name="Morin E."/>
            <person name="Kohler A."/>
            <person name="Barry K."/>
            <person name="LaButti K."/>
            <person name="Morin E."/>
            <person name="Salamov A."/>
            <person name="Lipzen A."/>
            <person name="Mereny Z."/>
            <person name="Hegedus B."/>
            <person name="Baldrian P."/>
            <person name="Stursova M."/>
            <person name="Weitz H."/>
            <person name="Taylor A."/>
            <person name="Grigoriev I.V."/>
            <person name="Nagy L.G."/>
            <person name="Martin F."/>
            <person name="Kauserud H."/>
        </authorList>
    </citation>
    <scope>NUCLEOTIDE SEQUENCE</scope>
    <source>
        <strain evidence="1">9284</strain>
    </source>
</reference>
<organism evidence="1 2">
    <name type="scientific">Roridomyces roridus</name>
    <dbReference type="NCBI Taxonomy" id="1738132"/>
    <lineage>
        <taxon>Eukaryota</taxon>
        <taxon>Fungi</taxon>
        <taxon>Dikarya</taxon>
        <taxon>Basidiomycota</taxon>
        <taxon>Agaricomycotina</taxon>
        <taxon>Agaricomycetes</taxon>
        <taxon>Agaricomycetidae</taxon>
        <taxon>Agaricales</taxon>
        <taxon>Marasmiineae</taxon>
        <taxon>Mycenaceae</taxon>
        <taxon>Roridomyces</taxon>
    </lineage>
</organism>
<name>A0AAD7FM91_9AGAR</name>